<feature type="region of interest" description="Disordered" evidence="10">
    <location>
        <begin position="222"/>
        <end position="257"/>
    </location>
</feature>
<dbReference type="Pfam" id="PF05920">
    <property type="entry name" value="Homeobox_KN"/>
    <property type="match status" value="1"/>
</dbReference>
<evidence type="ECO:0000256" key="1">
    <source>
        <dbReference type="ARBA" id="ARBA00004123"/>
    </source>
</evidence>
<dbReference type="CDD" id="cd00086">
    <property type="entry name" value="homeodomain"/>
    <property type="match status" value="1"/>
</dbReference>
<keyword evidence="7 8" id="KW-0539">Nucleus</keyword>
<dbReference type="GO" id="GO:0003677">
    <property type="term" value="F:DNA binding"/>
    <property type="evidence" value="ECO:0007669"/>
    <property type="project" value="UniProtKB-UniRule"/>
</dbReference>
<evidence type="ECO:0000256" key="8">
    <source>
        <dbReference type="PROSITE-ProRule" id="PRU00108"/>
    </source>
</evidence>
<dbReference type="InterPro" id="IPR050224">
    <property type="entry name" value="TALE_homeobox"/>
</dbReference>
<evidence type="ECO:0000256" key="3">
    <source>
        <dbReference type="ARBA" id="ARBA00023015"/>
    </source>
</evidence>
<evidence type="ECO:0000313" key="13">
    <source>
        <dbReference type="Proteomes" id="UP001054889"/>
    </source>
</evidence>
<dbReference type="Proteomes" id="UP001054889">
    <property type="component" value="Unassembled WGS sequence"/>
</dbReference>
<reference evidence="12" key="1">
    <citation type="journal article" date="2018" name="DNA Res.">
        <title>Multiple hybrid de novo genome assembly of finger millet, an orphan allotetraploid crop.</title>
        <authorList>
            <person name="Hatakeyama M."/>
            <person name="Aluri S."/>
            <person name="Balachadran M.T."/>
            <person name="Sivarajan S.R."/>
            <person name="Patrignani A."/>
            <person name="Gruter S."/>
            <person name="Poveda L."/>
            <person name="Shimizu-Inatsugi R."/>
            <person name="Baeten J."/>
            <person name="Francoijs K.J."/>
            <person name="Nataraja K.N."/>
            <person name="Reddy Y.A.N."/>
            <person name="Phadnis S."/>
            <person name="Ravikumar R.L."/>
            <person name="Schlapbach R."/>
            <person name="Sreeman S.M."/>
            <person name="Shimizu K.K."/>
        </authorList>
    </citation>
    <scope>NUCLEOTIDE SEQUENCE</scope>
</reference>
<dbReference type="EMBL" id="BQKI01000076">
    <property type="protein sequence ID" value="GJN23733.1"/>
    <property type="molecule type" value="Genomic_DNA"/>
</dbReference>
<comment type="similarity">
    <text evidence="2">Belongs to the TALE/BELL homeobox family.</text>
</comment>
<feature type="coiled-coil region" evidence="9">
    <location>
        <begin position="259"/>
        <end position="286"/>
    </location>
</feature>
<reference evidence="12" key="2">
    <citation type="submission" date="2021-12" db="EMBL/GenBank/DDBJ databases">
        <title>Resequencing data analysis of finger millet.</title>
        <authorList>
            <person name="Hatakeyama M."/>
            <person name="Aluri S."/>
            <person name="Balachadran M.T."/>
            <person name="Sivarajan S.R."/>
            <person name="Poveda L."/>
            <person name="Shimizu-Inatsugi R."/>
            <person name="Schlapbach R."/>
            <person name="Sreeman S.M."/>
            <person name="Shimizu K.K."/>
        </authorList>
    </citation>
    <scope>NUCLEOTIDE SEQUENCE</scope>
</reference>
<comment type="subcellular location">
    <subcellularLocation>
        <location evidence="1 8">Nucleus</location>
    </subcellularLocation>
</comment>
<evidence type="ECO:0000256" key="2">
    <source>
        <dbReference type="ARBA" id="ARBA00006454"/>
    </source>
</evidence>
<name>A0AAV5ELX5_ELECO</name>
<dbReference type="SMART" id="SM00574">
    <property type="entry name" value="POX"/>
    <property type="match status" value="1"/>
</dbReference>
<feature type="region of interest" description="Disordered" evidence="10">
    <location>
        <begin position="1"/>
        <end position="21"/>
    </location>
</feature>
<dbReference type="Pfam" id="PF07526">
    <property type="entry name" value="POX"/>
    <property type="match status" value="1"/>
</dbReference>
<feature type="compositionally biased region" description="Polar residues" evidence="10">
    <location>
        <begin position="239"/>
        <end position="254"/>
    </location>
</feature>
<dbReference type="InterPro" id="IPR009057">
    <property type="entry name" value="Homeodomain-like_sf"/>
</dbReference>
<keyword evidence="3" id="KW-0805">Transcription regulation</keyword>
<keyword evidence="6" id="KW-0804">Transcription</keyword>
<evidence type="ECO:0000256" key="7">
    <source>
        <dbReference type="ARBA" id="ARBA00023242"/>
    </source>
</evidence>
<evidence type="ECO:0000313" key="12">
    <source>
        <dbReference type="EMBL" id="GJN23733.1"/>
    </source>
</evidence>
<dbReference type="InterPro" id="IPR008422">
    <property type="entry name" value="KN_HD"/>
</dbReference>
<dbReference type="PANTHER" id="PTHR11850">
    <property type="entry name" value="HOMEOBOX PROTEIN TRANSCRIPTION FACTORS"/>
    <property type="match status" value="1"/>
</dbReference>
<keyword evidence="5 8" id="KW-0371">Homeobox</keyword>
<evidence type="ECO:0000256" key="10">
    <source>
        <dbReference type="SAM" id="MobiDB-lite"/>
    </source>
</evidence>
<evidence type="ECO:0000256" key="4">
    <source>
        <dbReference type="ARBA" id="ARBA00023125"/>
    </source>
</evidence>
<organism evidence="12 13">
    <name type="scientific">Eleusine coracana subsp. coracana</name>
    <dbReference type="NCBI Taxonomy" id="191504"/>
    <lineage>
        <taxon>Eukaryota</taxon>
        <taxon>Viridiplantae</taxon>
        <taxon>Streptophyta</taxon>
        <taxon>Embryophyta</taxon>
        <taxon>Tracheophyta</taxon>
        <taxon>Spermatophyta</taxon>
        <taxon>Magnoliopsida</taxon>
        <taxon>Liliopsida</taxon>
        <taxon>Poales</taxon>
        <taxon>Poaceae</taxon>
        <taxon>PACMAD clade</taxon>
        <taxon>Chloridoideae</taxon>
        <taxon>Cynodonteae</taxon>
        <taxon>Eleusininae</taxon>
        <taxon>Eleusine</taxon>
    </lineage>
</organism>
<dbReference type="GO" id="GO:0005634">
    <property type="term" value="C:nucleus"/>
    <property type="evidence" value="ECO:0007669"/>
    <property type="project" value="UniProtKB-SubCell"/>
</dbReference>
<dbReference type="PROSITE" id="PS50071">
    <property type="entry name" value="HOMEOBOX_2"/>
    <property type="match status" value="1"/>
</dbReference>
<feature type="region of interest" description="Disordered" evidence="10">
    <location>
        <begin position="618"/>
        <end position="642"/>
    </location>
</feature>
<proteinExistence type="inferred from homology"/>
<evidence type="ECO:0000256" key="6">
    <source>
        <dbReference type="ARBA" id="ARBA00023163"/>
    </source>
</evidence>
<feature type="compositionally biased region" description="Basic and acidic residues" evidence="10">
    <location>
        <begin position="223"/>
        <end position="238"/>
    </location>
</feature>
<comment type="caution">
    <text evidence="12">The sequence shown here is derived from an EMBL/GenBank/DDBJ whole genome shotgun (WGS) entry which is preliminary data.</text>
</comment>
<accession>A0AAV5ELX5</accession>
<dbReference type="SUPFAM" id="SSF46689">
    <property type="entry name" value="Homeodomain-like"/>
    <property type="match status" value="1"/>
</dbReference>
<sequence length="642" mass="70961">MATYYSSPGSERDSQTMYSAESGNASYSVPSALGNMLYPNNASSGPYTEFSGIIQHQQNFMELPGHPSSVPHDSSSKEATNMVASLTEQRTFGPLKDMRNEMLMHLMDGAHSGGSNLLQNDAHNTTQLDFGMLNNQNSTNVPSASGQGLSLSLNTHILAPSYPYWSVKPDLLAPHSYQSDDNRIKNMQSEASQAIRNSKYLKAAQELLDEIVSVWKSVKRKADKGNAEAGKSDVKETEGGTNSEGVSSNPQESGANVAAELSAAEKQELQNKMAKLMAMLDEVDRKYKHYYHQMQLVVASFDMVAGSGAAKPYTAVALQTISRHFRCLKDAINDQISIIRKKLGEEDPASGKEGRLTRLRYIDQQLRQQRAFQQYGILQQNAWRPQRGLPENSVSILRAWLFEHFLHPYPKDSEKLMLARQTGLTRSQISNWFINARVRLWKPMIEDMYKEEIGEAELDSNSSSDNASRSKFKVPLSDEKEDLKSSTSQACQISQLGESKANISMMSLSGAPGSFHNEANPDDSFMNLMLKDQRPGETDGSLLHDAVAHHSDDSARFMAYHLAELGRYGNNSVSLTLGLQHTENSLSVPNTQPAFAGVGHEDIYNATAPISVAPDSSAYESANQIDQQQRFEPSPLMHDFVA</sequence>
<dbReference type="InterPro" id="IPR001356">
    <property type="entry name" value="HD"/>
</dbReference>
<dbReference type="GO" id="GO:0006355">
    <property type="term" value="P:regulation of DNA-templated transcription"/>
    <property type="evidence" value="ECO:0007669"/>
    <property type="project" value="InterPro"/>
</dbReference>
<dbReference type="SMART" id="SM00389">
    <property type="entry name" value="HOX"/>
    <property type="match status" value="1"/>
</dbReference>
<dbReference type="InterPro" id="IPR006563">
    <property type="entry name" value="POX_dom"/>
</dbReference>
<keyword evidence="13" id="KW-1185">Reference proteome</keyword>
<feature type="compositionally biased region" description="Low complexity" evidence="10">
    <location>
        <begin position="459"/>
        <end position="469"/>
    </location>
</feature>
<feature type="domain" description="Homeobox" evidence="11">
    <location>
        <begin position="380"/>
        <end position="443"/>
    </location>
</feature>
<evidence type="ECO:0000256" key="5">
    <source>
        <dbReference type="ARBA" id="ARBA00023155"/>
    </source>
</evidence>
<feature type="compositionally biased region" description="Polar residues" evidence="10">
    <location>
        <begin position="618"/>
        <end position="631"/>
    </location>
</feature>
<feature type="DNA-binding region" description="Homeobox" evidence="8">
    <location>
        <begin position="382"/>
        <end position="444"/>
    </location>
</feature>
<evidence type="ECO:0000256" key="9">
    <source>
        <dbReference type="SAM" id="Coils"/>
    </source>
</evidence>
<keyword evidence="4 8" id="KW-0238">DNA-binding</keyword>
<evidence type="ECO:0000259" key="11">
    <source>
        <dbReference type="PROSITE" id="PS50071"/>
    </source>
</evidence>
<protein>
    <recommendedName>
        <fullName evidence="11">Homeobox domain-containing protein</fullName>
    </recommendedName>
</protein>
<dbReference type="AlphaFoldDB" id="A0AAV5ELX5"/>
<keyword evidence="9" id="KW-0175">Coiled coil</keyword>
<dbReference type="Gene3D" id="1.10.10.60">
    <property type="entry name" value="Homeodomain-like"/>
    <property type="match status" value="1"/>
</dbReference>
<feature type="region of interest" description="Disordered" evidence="10">
    <location>
        <begin position="456"/>
        <end position="491"/>
    </location>
</feature>
<gene>
    <name evidence="12" type="primary">gb11409</name>
    <name evidence="12" type="ORF">PR202_gb11409</name>
</gene>